<feature type="compositionally biased region" description="Pro residues" evidence="5">
    <location>
        <begin position="244"/>
        <end position="254"/>
    </location>
</feature>
<evidence type="ECO:0000313" key="7">
    <source>
        <dbReference type="EMBL" id="MBB4959392.1"/>
    </source>
</evidence>
<evidence type="ECO:0000256" key="5">
    <source>
        <dbReference type="SAM" id="MobiDB-lite"/>
    </source>
</evidence>
<dbReference type="InterPro" id="IPR004111">
    <property type="entry name" value="Repressor_TetR_C"/>
</dbReference>
<dbReference type="AlphaFoldDB" id="A0A7W7SR13"/>
<feature type="region of interest" description="Disordered" evidence="5">
    <location>
        <begin position="229"/>
        <end position="254"/>
    </location>
</feature>
<dbReference type="RefSeq" id="WP_184535328.1">
    <property type="nucleotide sequence ID" value="NZ_JACHJW010000001.1"/>
</dbReference>
<organism evidence="7 8">
    <name type="scientific">Micromonospora polyrhachis</name>
    <dbReference type="NCBI Taxonomy" id="1282883"/>
    <lineage>
        <taxon>Bacteria</taxon>
        <taxon>Bacillati</taxon>
        <taxon>Actinomycetota</taxon>
        <taxon>Actinomycetes</taxon>
        <taxon>Micromonosporales</taxon>
        <taxon>Micromonosporaceae</taxon>
        <taxon>Micromonospora</taxon>
    </lineage>
</organism>
<gene>
    <name evidence="7" type="ORF">FHR38_003125</name>
</gene>
<dbReference type="InterPro" id="IPR050109">
    <property type="entry name" value="HTH-type_TetR-like_transc_reg"/>
</dbReference>
<reference evidence="7 8" key="1">
    <citation type="submission" date="2020-08" db="EMBL/GenBank/DDBJ databases">
        <title>Sequencing the genomes of 1000 actinobacteria strains.</title>
        <authorList>
            <person name="Klenk H.-P."/>
        </authorList>
    </citation>
    <scope>NUCLEOTIDE SEQUENCE [LARGE SCALE GENOMIC DNA]</scope>
    <source>
        <strain evidence="7 8">DSM 45886</strain>
    </source>
</reference>
<dbReference type="GO" id="GO:0003700">
    <property type="term" value="F:DNA-binding transcription factor activity"/>
    <property type="evidence" value="ECO:0007669"/>
    <property type="project" value="TreeGrafter"/>
</dbReference>
<feature type="DNA-binding region" description="H-T-H motif" evidence="4">
    <location>
        <begin position="43"/>
        <end position="62"/>
    </location>
</feature>
<dbReference type="Pfam" id="PF02909">
    <property type="entry name" value="TetR_C_1"/>
    <property type="match status" value="1"/>
</dbReference>
<protein>
    <submittedName>
        <fullName evidence="7">AcrR family transcriptional regulator</fullName>
    </submittedName>
</protein>
<dbReference type="Proteomes" id="UP000578819">
    <property type="component" value="Unassembled WGS sequence"/>
</dbReference>
<keyword evidence="1" id="KW-0805">Transcription regulation</keyword>
<dbReference type="InterPro" id="IPR009057">
    <property type="entry name" value="Homeodomain-like_sf"/>
</dbReference>
<dbReference type="PROSITE" id="PS50977">
    <property type="entry name" value="HTH_TETR_2"/>
    <property type="match status" value="1"/>
</dbReference>
<evidence type="ECO:0000259" key="6">
    <source>
        <dbReference type="PROSITE" id="PS50977"/>
    </source>
</evidence>
<accession>A0A7W7SR13</accession>
<dbReference type="GO" id="GO:0045892">
    <property type="term" value="P:negative regulation of DNA-templated transcription"/>
    <property type="evidence" value="ECO:0007669"/>
    <property type="project" value="InterPro"/>
</dbReference>
<name>A0A7W7SR13_9ACTN</name>
<dbReference type="InterPro" id="IPR036271">
    <property type="entry name" value="Tet_transcr_reg_TetR-rel_C_sf"/>
</dbReference>
<dbReference type="PANTHER" id="PTHR30055">
    <property type="entry name" value="HTH-TYPE TRANSCRIPTIONAL REGULATOR RUTR"/>
    <property type="match status" value="1"/>
</dbReference>
<dbReference type="PANTHER" id="PTHR30055:SF151">
    <property type="entry name" value="TRANSCRIPTIONAL REGULATORY PROTEIN"/>
    <property type="match status" value="1"/>
</dbReference>
<feature type="domain" description="HTH tetR-type" evidence="6">
    <location>
        <begin position="20"/>
        <end position="80"/>
    </location>
</feature>
<keyword evidence="3" id="KW-0804">Transcription</keyword>
<proteinExistence type="predicted"/>
<dbReference type="Pfam" id="PF00440">
    <property type="entry name" value="TetR_N"/>
    <property type="match status" value="1"/>
</dbReference>
<keyword evidence="2 4" id="KW-0238">DNA-binding</keyword>
<dbReference type="EMBL" id="JACHJW010000001">
    <property type="protein sequence ID" value="MBB4959392.1"/>
    <property type="molecule type" value="Genomic_DNA"/>
</dbReference>
<dbReference type="SUPFAM" id="SSF48498">
    <property type="entry name" value="Tetracyclin repressor-like, C-terminal domain"/>
    <property type="match status" value="1"/>
</dbReference>
<evidence type="ECO:0000256" key="4">
    <source>
        <dbReference type="PROSITE-ProRule" id="PRU00335"/>
    </source>
</evidence>
<keyword evidence="8" id="KW-1185">Reference proteome</keyword>
<evidence type="ECO:0000313" key="8">
    <source>
        <dbReference type="Proteomes" id="UP000578819"/>
    </source>
</evidence>
<dbReference type="SUPFAM" id="SSF46689">
    <property type="entry name" value="Homeodomain-like"/>
    <property type="match status" value="1"/>
</dbReference>
<evidence type="ECO:0000256" key="3">
    <source>
        <dbReference type="ARBA" id="ARBA00023163"/>
    </source>
</evidence>
<sequence>MTIEFLWVSRAQPTRGPKPALTLEVITDAAIAIADREGLAAVSMQRVAADLAFTKMSLYRYVPGKAELVAAMVERAIGEPPALDTASWRGGLKNWAHQLLAGYLRHPWALEATVGPRAIGPNELGWMERGVTLLATTELTGSERLDALALLTGHVRMIAQQAGANRKPETQLITMIGELLSQHGERFPALTATMASASDEGAQNQAFDFGLDRILDGLDLLTSERRWPIRPTGSIEADHGPDRSGPPPRPTGLG</sequence>
<dbReference type="InterPro" id="IPR001647">
    <property type="entry name" value="HTH_TetR"/>
</dbReference>
<evidence type="ECO:0000256" key="2">
    <source>
        <dbReference type="ARBA" id="ARBA00023125"/>
    </source>
</evidence>
<comment type="caution">
    <text evidence="7">The sequence shown here is derived from an EMBL/GenBank/DDBJ whole genome shotgun (WGS) entry which is preliminary data.</text>
</comment>
<dbReference type="GO" id="GO:0000976">
    <property type="term" value="F:transcription cis-regulatory region binding"/>
    <property type="evidence" value="ECO:0007669"/>
    <property type="project" value="TreeGrafter"/>
</dbReference>
<dbReference type="Gene3D" id="1.10.357.10">
    <property type="entry name" value="Tetracycline Repressor, domain 2"/>
    <property type="match status" value="1"/>
</dbReference>
<evidence type="ECO:0000256" key="1">
    <source>
        <dbReference type="ARBA" id="ARBA00023015"/>
    </source>
</evidence>